<sequence length="425" mass="45173">MPALPPAQPPSHPPAPARLPTPGPARLPAQLPTRLPARLPSLTGLRFWAALLVVLYHLSRQVGTVPLVSPVAWYGRSGVTFFFVLSGFVLAWTYADSPVPALVFYRRRLARIWPLHTLATGLSLAVYAAIGAAVPVAAALWSLLLVHPWIQAMTMGGNPAGWSLGDEGWFYLLFPLLLPLLTRCRLRLRAVLLLCAALGPALWLGGSAVADPALRSWLLDYLPLTRTPQFLLGAAAGLALRRGLLPRVPLVPAVLAAAGWHLVLVPWSRSVPDALWYGPYSASQLLSAPLFGALVVAAAQADLDGGSLLGHKVLTRLGDWSFAWYLVHEIGVRCWLHRFGHPAPGPATAGVWLLLAGGTLAAAGALYRWVERPCERRLRGGGGGSGGSGPGSVGGSGTTELPRARRTGARQPAPDQSSVELSRLT</sequence>
<dbReference type="Pfam" id="PF01757">
    <property type="entry name" value="Acyl_transf_3"/>
    <property type="match status" value="1"/>
</dbReference>
<name>A0ABP5LH77_9ACTN</name>
<dbReference type="EMBL" id="BAAANT010000016">
    <property type="protein sequence ID" value="GAA2144613.1"/>
    <property type="molecule type" value="Genomic_DNA"/>
</dbReference>
<keyword evidence="2" id="KW-1133">Transmembrane helix</keyword>
<keyword evidence="5" id="KW-1185">Reference proteome</keyword>
<accession>A0ABP5LH77</accession>
<dbReference type="Proteomes" id="UP001422759">
    <property type="component" value="Unassembled WGS sequence"/>
</dbReference>
<feature type="transmembrane region" description="Helical" evidence="2">
    <location>
        <begin position="124"/>
        <end position="148"/>
    </location>
</feature>
<reference evidence="5" key="1">
    <citation type="journal article" date="2019" name="Int. J. Syst. Evol. Microbiol.">
        <title>The Global Catalogue of Microorganisms (GCM) 10K type strain sequencing project: providing services to taxonomists for standard genome sequencing and annotation.</title>
        <authorList>
            <consortium name="The Broad Institute Genomics Platform"/>
            <consortium name="The Broad Institute Genome Sequencing Center for Infectious Disease"/>
            <person name="Wu L."/>
            <person name="Ma J."/>
        </authorList>
    </citation>
    <scope>NUCLEOTIDE SEQUENCE [LARGE SCALE GENOMIC DNA]</scope>
    <source>
        <strain evidence="5">JCM 14560</strain>
    </source>
</reference>
<dbReference type="PANTHER" id="PTHR23028">
    <property type="entry name" value="ACETYLTRANSFERASE"/>
    <property type="match status" value="1"/>
</dbReference>
<evidence type="ECO:0000256" key="1">
    <source>
        <dbReference type="SAM" id="MobiDB-lite"/>
    </source>
</evidence>
<feature type="compositionally biased region" description="Polar residues" evidence="1">
    <location>
        <begin position="414"/>
        <end position="425"/>
    </location>
</feature>
<feature type="transmembrane region" description="Helical" evidence="2">
    <location>
        <begin position="39"/>
        <end position="59"/>
    </location>
</feature>
<feature type="transmembrane region" description="Helical" evidence="2">
    <location>
        <begin position="349"/>
        <end position="370"/>
    </location>
</feature>
<dbReference type="RefSeq" id="WP_344465418.1">
    <property type="nucleotide sequence ID" value="NZ_BAAANT010000016.1"/>
</dbReference>
<organism evidence="4 5">
    <name type="scientific">Kitasatospora kazusensis</name>
    <dbReference type="NCBI Taxonomy" id="407974"/>
    <lineage>
        <taxon>Bacteria</taxon>
        <taxon>Bacillati</taxon>
        <taxon>Actinomycetota</taxon>
        <taxon>Actinomycetes</taxon>
        <taxon>Kitasatosporales</taxon>
        <taxon>Streptomycetaceae</taxon>
        <taxon>Kitasatospora</taxon>
    </lineage>
</organism>
<dbReference type="InterPro" id="IPR050879">
    <property type="entry name" value="Acyltransferase_3"/>
</dbReference>
<dbReference type="InterPro" id="IPR002656">
    <property type="entry name" value="Acyl_transf_3_dom"/>
</dbReference>
<gene>
    <name evidence="4" type="ORF">GCM10009760_32330</name>
</gene>
<feature type="transmembrane region" description="Helical" evidence="2">
    <location>
        <begin position="79"/>
        <end position="104"/>
    </location>
</feature>
<comment type="caution">
    <text evidence="4">The sequence shown here is derived from an EMBL/GenBank/DDBJ whole genome shotgun (WGS) entry which is preliminary data.</text>
</comment>
<proteinExistence type="predicted"/>
<keyword evidence="2" id="KW-0812">Transmembrane</keyword>
<feature type="transmembrane region" description="Helical" evidence="2">
    <location>
        <begin position="191"/>
        <end position="209"/>
    </location>
</feature>
<keyword evidence="2" id="KW-0472">Membrane</keyword>
<feature type="region of interest" description="Disordered" evidence="1">
    <location>
        <begin position="1"/>
        <end position="23"/>
    </location>
</feature>
<feature type="compositionally biased region" description="Gly residues" evidence="1">
    <location>
        <begin position="380"/>
        <end position="397"/>
    </location>
</feature>
<feature type="domain" description="Acyltransferase 3" evidence="3">
    <location>
        <begin position="41"/>
        <end position="367"/>
    </location>
</feature>
<evidence type="ECO:0000256" key="2">
    <source>
        <dbReference type="SAM" id="Phobius"/>
    </source>
</evidence>
<evidence type="ECO:0000313" key="5">
    <source>
        <dbReference type="Proteomes" id="UP001422759"/>
    </source>
</evidence>
<evidence type="ECO:0000313" key="4">
    <source>
        <dbReference type="EMBL" id="GAA2144613.1"/>
    </source>
</evidence>
<protein>
    <recommendedName>
        <fullName evidence="3">Acyltransferase 3 domain-containing protein</fullName>
    </recommendedName>
</protein>
<feature type="transmembrane region" description="Helical" evidence="2">
    <location>
        <begin position="247"/>
        <end position="267"/>
    </location>
</feature>
<evidence type="ECO:0000259" key="3">
    <source>
        <dbReference type="Pfam" id="PF01757"/>
    </source>
</evidence>
<feature type="region of interest" description="Disordered" evidence="1">
    <location>
        <begin position="378"/>
        <end position="425"/>
    </location>
</feature>
<dbReference type="PANTHER" id="PTHR23028:SF53">
    <property type="entry name" value="ACYL_TRANSF_3 DOMAIN-CONTAINING PROTEIN"/>
    <property type="match status" value="1"/>
</dbReference>